<sequence length="209" mass="22869">MFCHLKNVFYMSAAIIVLIQLFSSFGITNGNELPLELLHEGVNGAAKSRDFTRRMTFPLMSSDNGVELPPNVEDSNMDLNGPNGFGSSTLEDNDDLAADLPIKSGMPQWLQMQLQEAEVQPHNNYLNQHLSSSSSSSQLPKHKQQSSSQHQHHHESHQLHSSTNANSSPLRRCSIEISSKIPGICQTMGSIGSACVSGDYIDVFNAACL</sequence>
<reference evidence="3 4" key="1">
    <citation type="journal article" date="2015" name="Nat. Commun.">
        <title>Lucilia cuprina genome unlocks parasitic fly biology to underpin future interventions.</title>
        <authorList>
            <person name="Anstead C.A."/>
            <person name="Korhonen P.K."/>
            <person name="Young N.D."/>
            <person name="Hall R.S."/>
            <person name="Jex A.R."/>
            <person name="Murali S.C."/>
            <person name="Hughes D.S."/>
            <person name="Lee S.F."/>
            <person name="Perry T."/>
            <person name="Stroehlein A.J."/>
            <person name="Ansell B.R."/>
            <person name="Breugelmans B."/>
            <person name="Hofmann A."/>
            <person name="Qu J."/>
            <person name="Dugan S."/>
            <person name="Lee S.L."/>
            <person name="Chao H."/>
            <person name="Dinh H."/>
            <person name="Han Y."/>
            <person name="Doddapaneni H.V."/>
            <person name="Worley K.C."/>
            <person name="Muzny D.M."/>
            <person name="Ioannidis P."/>
            <person name="Waterhouse R.M."/>
            <person name="Zdobnov E.M."/>
            <person name="James P.J."/>
            <person name="Bagnall N.H."/>
            <person name="Kotze A.C."/>
            <person name="Gibbs R.A."/>
            <person name="Richards S."/>
            <person name="Batterham P."/>
            <person name="Gasser R.B."/>
        </authorList>
    </citation>
    <scope>NUCLEOTIDE SEQUENCE [LARGE SCALE GENOMIC DNA]</scope>
    <source>
        <strain evidence="3 4">LS</strain>
        <tissue evidence="3">Full body</tissue>
    </source>
</reference>
<feature type="compositionally biased region" description="Low complexity" evidence="1">
    <location>
        <begin position="128"/>
        <end position="139"/>
    </location>
</feature>
<dbReference type="AlphaFoldDB" id="A0A0L0C8D9"/>
<keyword evidence="4" id="KW-1185">Reference proteome</keyword>
<feature type="region of interest" description="Disordered" evidence="1">
    <location>
        <begin position="62"/>
        <end position="93"/>
    </location>
</feature>
<accession>A0A0L0C8D9</accession>
<dbReference type="Proteomes" id="UP000037069">
    <property type="component" value="Unassembled WGS sequence"/>
</dbReference>
<evidence type="ECO:0000313" key="3">
    <source>
        <dbReference type="EMBL" id="KNC28510.1"/>
    </source>
</evidence>
<keyword evidence="2" id="KW-1133">Transmembrane helix</keyword>
<feature type="transmembrane region" description="Helical" evidence="2">
    <location>
        <begin position="7"/>
        <end position="27"/>
    </location>
</feature>
<feature type="region of interest" description="Disordered" evidence="1">
    <location>
        <begin position="126"/>
        <end position="169"/>
    </location>
</feature>
<evidence type="ECO:0000313" key="4">
    <source>
        <dbReference type="Proteomes" id="UP000037069"/>
    </source>
</evidence>
<dbReference type="EMBL" id="JRES01000760">
    <property type="protein sequence ID" value="KNC28510.1"/>
    <property type="molecule type" value="Genomic_DNA"/>
</dbReference>
<evidence type="ECO:0000256" key="1">
    <source>
        <dbReference type="SAM" id="MobiDB-lite"/>
    </source>
</evidence>
<organism evidence="3 4">
    <name type="scientific">Lucilia cuprina</name>
    <name type="common">Green bottle fly</name>
    <name type="synonym">Australian sheep blowfly</name>
    <dbReference type="NCBI Taxonomy" id="7375"/>
    <lineage>
        <taxon>Eukaryota</taxon>
        <taxon>Metazoa</taxon>
        <taxon>Ecdysozoa</taxon>
        <taxon>Arthropoda</taxon>
        <taxon>Hexapoda</taxon>
        <taxon>Insecta</taxon>
        <taxon>Pterygota</taxon>
        <taxon>Neoptera</taxon>
        <taxon>Endopterygota</taxon>
        <taxon>Diptera</taxon>
        <taxon>Brachycera</taxon>
        <taxon>Muscomorpha</taxon>
        <taxon>Oestroidea</taxon>
        <taxon>Calliphoridae</taxon>
        <taxon>Luciliinae</taxon>
        <taxon>Lucilia</taxon>
    </lineage>
</organism>
<gene>
    <name evidence="3" type="ORF">FF38_05735</name>
</gene>
<keyword evidence="2" id="KW-0812">Transmembrane</keyword>
<evidence type="ECO:0000256" key="2">
    <source>
        <dbReference type="SAM" id="Phobius"/>
    </source>
</evidence>
<protein>
    <submittedName>
        <fullName evidence="3">Uncharacterized protein</fullName>
    </submittedName>
</protein>
<name>A0A0L0C8D9_LUCCU</name>
<comment type="caution">
    <text evidence="3">The sequence shown here is derived from an EMBL/GenBank/DDBJ whole genome shotgun (WGS) entry which is preliminary data.</text>
</comment>
<keyword evidence="2" id="KW-0472">Membrane</keyword>
<feature type="compositionally biased region" description="Basic residues" evidence="1">
    <location>
        <begin position="140"/>
        <end position="155"/>
    </location>
</feature>
<dbReference type="OrthoDB" id="7915731at2759"/>
<proteinExistence type="predicted"/>